<organism evidence="1 2">
    <name type="scientific">Enterococcus plantarum</name>
    <dbReference type="NCBI Taxonomy" id="1077675"/>
    <lineage>
        <taxon>Bacteria</taxon>
        <taxon>Bacillati</taxon>
        <taxon>Bacillota</taxon>
        <taxon>Bacilli</taxon>
        <taxon>Lactobacillales</taxon>
        <taxon>Enterococcaceae</taxon>
        <taxon>Enterococcus</taxon>
    </lineage>
</organism>
<dbReference type="AlphaFoldDB" id="A0A2W3Z1V5"/>
<name>A0A2W3Z1V5_9ENTE</name>
<sequence>QEKRAYENKEKTWWEITRCLIINDESQNTLNLNKPYATSSFAIGMSEGRKFFIGYTIATQLIERMFPKVDNIADPVMARAAQSLSELIGLCQYKFFMKQSDTSIPVIKKYFGHHFRDEDYLDMIDFQVTPESGAKMMLVGATNKPLAIYFEVSQDELDMFKGGA</sequence>
<feature type="non-terminal residue" evidence="1">
    <location>
        <position position="1"/>
    </location>
</feature>
<accession>A0A2W3Z1V5</accession>
<evidence type="ECO:0008006" key="3">
    <source>
        <dbReference type="Google" id="ProtNLM"/>
    </source>
</evidence>
<proteinExistence type="predicted"/>
<gene>
    <name evidence="1" type="ORF">CI088_07985</name>
</gene>
<evidence type="ECO:0000313" key="2">
    <source>
        <dbReference type="Proteomes" id="UP000249828"/>
    </source>
</evidence>
<protein>
    <recommendedName>
        <fullName evidence="3">Conjugal transfer protein</fullName>
    </recommendedName>
</protein>
<comment type="caution">
    <text evidence="1">The sequence shown here is derived from an EMBL/GenBank/DDBJ whole genome shotgun (WGS) entry which is preliminary data.</text>
</comment>
<dbReference type="InterPro" id="IPR027417">
    <property type="entry name" value="P-loop_NTPase"/>
</dbReference>
<evidence type="ECO:0000313" key="1">
    <source>
        <dbReference type="EMBL" id="PZL73776.1"/>
    </source>
</evidence>
<reference evidence="1 2" key="1">
    <citation type="submission" date="2017-11" db="EMBL/GenBank/DDBJ databases">
        <title>Draft genome sequence of Enterococcus plantarum TRW2 strain isolated from lettuce.</title>
        <authorList>
            <person name="Kim E.B."/>
            <person name="Marco M.L."/>
            <person name="Williams T.R."/>
            <person name="You I.H."/>
        </authorList>
    </citation>
    <scope>NUCLEOTIDE SEQUENCE [LARGE SCALE GENOMIC DNA]</scope>
    <source>
        <strain evidence="1 2">TRW2</strain>
    </source>
</reference>
<dbReference type="Proteomes" id="UP000249828">
    <property type="component" value="Unassembled WGS sequence"/>
</dbReference>
<dbReference type="Gene3D" id="3.40.50.300">
    <property type="entry name" value="P-loop containing nucleotide triphosphate hydrolases"/>
    <property type="match status" value="1"/>
</dbReference>
<dbReference type="EMBL" id="PIEU01000061">
    <property type="protein sequence ID" value="PZL73776.1"/>
    <property type="molecule type" value="Genomic_DNA"/>
</dbReference>
<keyword evidence="2" id="KW-1185">Reference proteome</keyword>